<accession>A0A2G5T415</accession>
<dbReference type="AlphaFoldDB" id="A0A2G5T415"/>
<keyword evidence="3" id="KW-1185">Reference proteome</keyword>
<proteinExistence type="predicted"/>
<dbReference type="EMBL" id="PDUG01000006">
    <property type="protein sequence ID" value="PIC21958.1"/>
    <property type="molecule type" value="Genomic_DNA"/>
</dbReference>
<comment type="caution">
    <text evidence="2">The sequence shown here is derived from an EMBL/GenBank/DDBJ whole genome shotgun (WGS) entry which is preliminary data.</text>
</comment>
<evidence type="ECO:0000256" key="1">
    <source>
        <dbReference type="SAM" id="Coils"/>
    </source>
</evidence>
<dbReference type="Proteomes" id="UP000230233">
    <property type="component" value="Chromosome X"/>
</dbReference>
<sequence>MYNMFNAMQNGNNPNLIHEMQIKNLELELERYKNYIHTQQDKFDEQLQAERCQTAVFIEKAKEQIDLEKRMNWEYYQTQLKMQIENERNAKNLANSEVLLKIEEENATLKKQIERVTIDSNKERHQEREIFKQLLADVINKNETLKKEVQGKLNGINTNSSINMEKIKTHFEYFIDCLSTNIDDAQTKWRSWFG</sequence>
<reference evidence="3" key="1">
    <citation type="submission" date="2017-10" db="EMBL/GenBank/DDBJ databases">
        <title>Rapid genome shrinkage in a self-fertile nematode reveals novel sperm competition proteins.</title>
        <authorList>
            <person name="Yin D."/>
            <person name="Schwarz E.M."/>
            <person name="Thomas C.G."/>
            <person name="Felde R.L."/>
            <person name="Korf I.F."/>
            <person name="Cutter A.D."/>
            <person name="Schartner C.M."/>
            <person name="Ralston E.J."/>
            <person name="Meyer B.J."/>
            <person name="Haag E.S."/>
        </authorList>
    </citation>
    <scope>NUCLEOTIDE SEQUENCE [LARGE SCALE GENOMIC DNA]</scope>
    <source>
        <strain evidence="3">JU1422</strain>
    </source>
</reference>
<organism evidence="2 3">
    <name type="scientific">Caenorhabditis nigoni</name>
    <dbReference type="NCBI Taxonomy" id="1611254"/>
    <lineage>
        <taxon>Eukaryota</taxon>
        <taxon>Metazoa</taxon>
        <taxon>Ecdysozoa</taxon>
        <taxon>Nematoda</taxon>
        <taxon>Chromadorea</taxon>
        <taxon>Rhabditida</taxon>
        <taxon>Rhabditina</taxon>
        <taxon>Rhabditomorpha</taxon>
        <taxon>Rhabditoidea</taxon>
        <taxon>Rhabditidae</taxon>
        <taxon>Peloderinae</taxon>
        <taxon>Caenorhabditis</taxon>
    </lineage>
</organism>
<feature type="coiled-coil region" evidence="1">
    <location>
        <begin position="99"/>
        <end position="148"/>
    </location>
</feature>
<evidence type="ECO:0000313" key="3">
    <source>
        <dbReference type="Proteomes" id="UP000230233"/>
    </source>
</evidence>
<name>A0A2G5T415_9PELO</name>
<feature type="coiled-coil region" evidence="1">
    <location>
        <begin position="15"/>
        <end position="42"/>
    </location>
</feature>
<gene>
    <name evidence="2" type="primary">Cnig_chr_X.g26613</name>
    <name evidence="2" type="ORF">B9Z55_026613</name>
</gene>
<keyword evidence="1" id="KW-0175">Coiled coil</keyword>
<protein>
    <submittedName>
        <fullName evidence="2">Uncharacterized protein</fullName>
    </submittedName>
</protein>
<dbReference type="OrthoDB" id="10359784at2759"/>
<evidence type="ECO:0000313" key="2">
    <source>
        <dbReference type="EMBL" id="PIC21958.1"/>
    </source>
</evidence>